<organism evidence="1 2">
    <name type="scientific">Nannocystis pusilla</name>
    <dbReference type="NCBI Taxonomy" id="889268"/>
    <lineage>
        <taxon>Bacteria</taxon>
        <taxon>Pseudomonadati</taxon>
        <taxon>Myxococcota</taxon>
        <taxon>Polyangia</taxon>
        <taxon>Nannocystales</taxon>
        <taxon>Nannocystaceae</taxon>
        <taxon>Nannocystis</taxon>
    </lineage>
</organism>
<gene>
    <name evidence="1" type="ORF">K7C98_26285</name>
</gene>
<name>A0ABS7TWZ3_9BACT</name>
<reference evidence="1" key="1">
    <citation type="submission" date="2021-08" db="EMBL/GenBank/DDBJ databases">
        <authorList>
            <person name="Stevens D.C."/>
        </authorList>
    </citation>
    <scope>NUCLEOTIDE SEQUENCE</scope>
    <source>
        <strain evidence="1">DSM 53165</strain>
    </source>
</reference>
<evidence type="ECO:0000313" key="1">
    <source>
        <dbReference type="EMBL" id="MBZ5712767.1"/>
    </source>
</evidence>
<proteinExistence type="predicted"/>
<evidence type="ECO:0000313" key="2">
    <source>
        <dbReference type="Proteomes" id="UP001139031"/>
    </source>
</evidence>
<dbReference type="EMBL" id="JAIRAU010000035">
    <property type="protein sequence ID" value="MBZ5712767.1"/>
    <property type="molecule type" value="Genomic_DNA"/>
</dbReference>
<comment type="caution">
    <text evidence="1">The sequence shown here is derived from an EMBL/GenBank/DDBJ whole genome shotgun (WGS) entry which is preliminary data.</text>
</comment>
<keyword evidence="2" id="KW-1185">Reference proteome</keyword>
<protein>
    <submittedName>
        <fullName evidence="1">STAS/SEC14 domain-containing protein</fullName>
    </submittedName>
</protein>
<dbReference type="Proteomes" id="UP001139031">
    <property type="component" value="Unassembled WGS sequence"/>
</dbReference>
<accession>A0ABS7TWZ3</accession>
<dbReference type="SUPFAM" id="SSF52091">
    <property type="entry name" value="SpoIIaa-like"/>
    <property type="match status" value="1"/>
</dbReference>
<dbReference type="InterPro" id="IPR036513">
    <property type="entry name" value="STAS_dom_sf"/>
</dbReference>
<sequence length="119" mass="13355">MPFRYEERVSPKGRPYVRLHVSGELSLADAHEYAGHFRAGGRYHGMHTLSFVEKGTEYGPEARKIFLEVGQSAPHATVTSSALVRAAINLMSRFSPKTGRYRMFATEPEALAWLDDKEA</sequence>
<dbReference type="RefSeq" id="WP_224194522.1">
    <property type="nucleotide sequence ID" value="NZ_JAIRAU010000035.1"/>
</dbReference>